<dbReference type="SUPFAM" id="SSF63825">
    <property type="entry name" value="YWTD domain"/>
    <property type="match status" value="1"/>
</dbReference>
<reference evidence="1" key="1">
    <citation type="submission" date="2018-05" db="EMBL/GenBank/DDBJ databases">
        <authorList>
            <person name="Lanie J.A."/>
            <person name="Ng W.-L."/>
            <person name="Kazmierczak K.M."/>
            <person name="Andrzejewski T.M."/>
            <person name="Davidsen T.M."/>
            <person name="Wayne K.J."/>
            <person name="Tettelin H."/>
            <person name="Glass J.I."/>
            <person name="Rusch D."/>
            <person name="Podicherti R."/>
            <person name="Tsui H.-C.T."/>
            <person name="Winkler M.E."/>
        </authorList>
    </citation>
    <scope>NUCLEOTIDE SEQUENCE</scope>
</reference>
<accession>A0A381S5Z2</accession>
<gene>
    <name evidence="1" type="ORF">METZ01_LOCUS52320</name>
</gene>
<sequence>MPHKVADAIFQFNAPGPKPNGLQAADDGLWIIDQGDNHVYKVDWATGEVLHDIPTETIHSSGITLGGGYIWVASTYSCEIFQIEIDTGKTVEKYPSPGAGINATREHLDAEAGRKSEPTGDHGLEWKSGNLYIASPPSQYVHVMDTSTWNEIHRMKAPGFRVHGLSWAEQEGHVWIADTAFGVVSRHRLEDGRCYDAFRVNDPVQVHGMTMKGNRLWYADDRGPIGFLDVGMEPTF</sequence>
<evidence type="ECO:0000313" key="1">
    <source>
        <dbReference type="EMBL" id="SUZ99466.1"/>
    </source>
</evidence>
<dbReference type="AlphaFoldDB" id="A0A381S5Z2"/>
<dbReference type="EMBL" id="UINC01002706">
    <property type="protein sequence ID" value="SUZ99466.1"/>
    <property type="molecule type" value="Genomic_DNA"/>
</dbReference>
<organism evidence="1">
    <name type="scientific">marine metagenome</name>
    <dbReference type="NCBI Taxonomy" id="408172"/>
    <lineage>
        <taxon>unclassified sequences</taxon>
        <taxon>metagenomes</taxon>
        <taxon>ecological metagenomes</taxon>
    </lineage>
</organism>
<dbReference type="InterPro" id="IPR015943">
    <property type="entry name" value="WD40/YVTN_repeat-like_dom_sf"/>
</dbReference>
<evidence type="ECO:0008006" key="2">
    <source>
        <dbReference type="Google" id="ProtNLM"/>
    </source>
</evidence>
<protein>
    <recommendedName>
        <fullName evidence="2">SMP-30/Gluconolactonase/LRE-like region domain-containing protein</fullName>
    </recommendedName>
</protein>
<name>A0A381S5Z2_9ZZZZ</name>
<proteinExistence type="predicted"/>
<dbReference type="Gene3D" id="2.130.10.10">
    <property type="entry name" value="YVTN repeat-like/Quinoprotein amine dehydrogenase"/>
    <property type="match status" value="1"/>
</dbReference>